<dbReference type="EMBL" id="FWWT01000005">
    <property type="protein sequence ID" value="SMB79813.1"/>
    <property type="molecule type" value="Genomic_DNA"/>
</dbReference>
<proteinExistence type="predicted"/>
<evidence type="ECO:0000313" key="2">
    <source>
        <dbReference type="Proteomes" id="UP000192731"/>
    </source>
</evidence>
<dbReference type="Proteomes" id="UP000192731">
    <property type="component" value="Unassembled WGS sequence"/>
</dbReference>
<protein>
    <submittedName>
        <fullName evidence="1">Uncharacterized protein</fullName>
    </submittedName>
</protein>
<name>A0A1W1UFK2_DESTI</name>
<dbReference type="RefSeq" id="WP_242941896.1">
    <property type="nucleotide sequence ID" value="NZ_FWWT01000005.1"/>
</dbReference>
<reference evidence="1 2" key="1">
    <citation type="submission" date="2017-04" db="EMBL/GenBank/DDBJ databases">
        <authorList>
            <person name="Afonso C.L."/>
            <person name="Miller P.J."/>
            <person name="Scott M.A."/>
            <person name="Spackman E."/>
            <person name="Goraichik I."/>
            <person name="Dimitrov K.M."/>
            <person name="Suarez D.L."/>
            <person name="Swayne D.E."/>
        </authorList>
    </citation>
    <scope>NUCLEOTIDE SEQUENCE [LARGE SCALE GENOMIC DNA]</scope>
    <source>
        <strain evidence="1 2">DSM 11270</strain>
    </source>
</reference>
<gene>
    <name evidence="1" type="ORF">SAMN00017405_0800</name>
</gene>
<dbReference type="AlphaFoldDB" id="A0A1W1UFK2"/>
<sequence length="70" mass="7959">MPDGKFYKGLLVLPLYEGALDNISGHAVFSAVLDVTEEEIEEFDKSFPPKEKKYQESQKEFEIASSMLDE</sequence>
<keyword evidence="2" id="KW-1185">Reference proteome</keyword>
<organism evidence="1 2">
    <name type="scientific">Desulfonispora thiosulfatigenes DSM 11270</name>
    <dbReference type="NCBI Taxonomy" id="656914"/>
    <lineage>
        <taxon>Bacteria</taxon>
        <taxon>Bacillati</taxon>
        <taxon>Bacillota</taxon>
        <taxon>Clostridia</taxon>
        <taxon>Eubacteriales</taxon>
        <taxon>Peptococcaceae</taxon>
        <taxon>Desulfonispora</taxon>
    </lineage>
</organism>
<accession>A0A1W1UFK2</accession>
<evidence type="ECO:0000313" key="1">
    <source>
        <dbReference type="EMBL" id="SMB79813.1"/>
    </source>
</evidence>
<dbReference type="STRING" id="656914.SAMN00017405_0800"/>